<dbReference type="PANTHER" id="PTHR33112:SF12">
    <property type="entry name" value="HETEROKARYON INCOMPATIBILITY DOMAIN-CONTAINING PROTEIN"/>
    <property type="match status" value="1"/>
</dbReference>
<name>A0AAJ0MPY0_9PEZI</name>
<evidence type="ECO:0000313" key="3">
    <source>
        <dbReference type="Proteomes" id="UP001285908"/>
    </source>
</evidence>
<dbReference type="Pfam" id="PF06985">
    <property type="entry name" value="HET"/>
    <property type="match status" value="1"/>
</dbReference>
<accession>A0AAJ0MPY0</accession>
<dbReference type="RefSeq" id="XP_062691459.1">
    <property type="nucleotide sequence ID" value="XM_062835076.1"/>
</dbReference>
<organism evidence="2 3">
    <name type="scientific">Neurospora hispaniola</name>
    <dbReference type="NCBI Taxonomy" id="588809"/>
    <lineage>
        <taxon>Eukaryota</taxon>
        <taxon>Fungi</taxon>
        <taxon>Dikarya</taxon>
        <taxon>Ascomycota</taxon>
        <taxon>Pezizomycotina</taxon>
        <taxon>Sordariomycetes</taxon>
        <taxon>Sordariomycetidae</taxon>
        <taxon>Sordariales</taxon>
        <taxon>Sordariaceae</taxon>
        <taxon>Neurospora</taxon>
    </lineage>
</organism>
<comment type="caution">
    <text evidence="2">The sequence shown here is derived from an EMBL/GenBank/DDBJ whole genome shotgun (WGS) entry which is preliminary data.</text>
</comment>
<dbReference type="EMBL" id="JAULSX010000005">
    <property type="protein sequence ID" value="KAK3490276.1"/>
    <property type="molecule type" value="Genomic_DNA"/>
</dbReference>
<evidence type="ECO:0000259" key="1">
    <source>
        <dbReference type="Pfam" id="PF06985"/>
    </source>
</evidence>
<dbReference type="AlphaFoldDB" id="A0AAJ0MPY0"/>
<dbReference type="Proteomes" id="UP001285908">
    <property type="component" value="Unassembled WGS sequence"/>
</dbReference>
<dbReference type="InterPro" id="IPR010730">
    <property type="entry name" value="HET"/>
</dbReference>
<keyword evidence="3" id="KW-1185">Reference proteome</keyword>
<sequence length="767" mass="85769">MGSSFSSWREPLVHHAGDMTGSTDRGLHQLSMTSRKIPQIPNKKTVKLCIRCKMINMKDFFDHEAPSMARKPNQLLYLGKLKQETKCVLCQFFYSMRCQKTESHDETEVYTLRSFLLGNVYTPSVAYFASHYAPSMVLCVIPGKAKGSEDGLFRWTRGNCYIKVLSEIGWIVPQSFTAAPFFSHKKPSLSALPFSTTSINYPLLRAWCGHCETHHDTCASARKAKHMSDKQGLGPAVRCIDCHTREIVEIQTSDRYFALSYVWGEQPSPGSGCTSGARETASVRGARQLPNVIPKVIEDAMIVVANLGDRYLWVDQYCIDQNDEDDKHAQIGNMAAIYEGAYATIVAFSTPDSASGLPGVRNLARKPYPSVAHPKHPLSALRPSVISSPKLASSSVWMTRGWTYQEAILSRRLLIFTDYQVEFICSDAVWHECTLPIPLPPKINLSYGSENFLEAITPMERSADKIPLHMAVLNKCIEEYSGRRLTHQSDVLNAITGLLSRISTLTYLGIPILQQLELTAILPLRQSATSKQALWRFLAGLAWCPADKEGIPLRRRDAFPSWSWLGWEGRITFPSLIAFDGKSFSPHAPRACASVWIANQVTQTKGETLVPLVHLLEEAPLGKESTSILPHLTNYLWVEGAVIKMAFTKGRGDESGVLVPKSFHPPMRSRSDKTRISFRNCSSDRPSQGTVYQRILTEQWDCLLLVTRDSFPSQDAYFLILDQVQGDETTEAENCHYAVGSAELVISLRGGDPPWDDPSLRRKIKLC</sequence>
<gene>
    <name evidence="2" type="ORF">B0T23DRAFT_318429</name>
</gene>
<evidence type="ECO:0000313" key="2">
    <source>
        <dbReference type="EMBL" id="KAK3490276.1"/>
    </source>
</evidence>
<dbReference type="PANTHER" id="PTHR33112">
    <property type="entry name" value="DOMAIN PROTEIN, PUTATIVE-RELATED"/>
    <property type="match status" value="1"/>
</dbReference>
<proteinExistence type="predicted"/>
<feature type="domain" description="Heterokaryon incompatibility" evidence="1">
    <location>
        <begin position="256"/>
        <end position="406"/>
    </location>
</feature>
<reference evidence="2 3" key="1">
    <citation type="journal article" date="2023" name="Mol. Phylogenet. Evol.">
        <title>Genome-scale phylogeny and comparative genomics of the fungal order Sordariales.</title>
        <authorList>
            <person name="Hensen N."/>
            <person name="Bonometti L."/>
            <person name="Westerberg I."/>
            <person name="Brannstrom I.O."/>
            <person name="Guillou S."/>
            <person name="Cros-Aarteil S."/>
            <person name="Calhoun S."/>
            <person name="Haridas S."/>
            <person name="Kuo A."/>
            <person name="Mondo S."/>
            <person name="Pangilinan J."/>
            <person name="Riley R."/>
            <person name="LaButti K."/>
            <person name="Andreopoulos B."/>
            <person name="Lipzen A."/>
            <person name="Chen C."/>
            <person name="Yan M."/>
            <person name="Daum C."/>
            <person name="Ng V."/>
            <person name="Clum A."/>
            <person name="Steindorff A."/>
            <person name="Ohm R.A."/>
            <person name="Martin F."/>
            <person name="Silar P."/>
            <person name="Natvig D.O."/>
            <person name="Lalanne C."/>
            <person name="Gautier V."/>
            <person name="Ament-Velasquez S.L."/>
            <person name="Kruys A."/>
            <person name="Hutchinson M.I."/>
            <person name="Powell A.J."/>
            <person name="Barry K."/>
            <person name="Miller A.N."/>
            <person name="Grigoriev I.V."/>
            <person name="Debuchy R."/>
            <person name="Gladieux P."/>
            <person name="Hiltunen Thoren M."/>
            <person name="Johannesson H."/>
        </authorList>
    </citation>
    <scope>NUCLEOTIDE SEQUENCE [LARGE SCALE GENOMIC DNA]</scope>
    <source>
        <strain evidence="2 3">FGSC 10403</strain>
    </source>
</reference>
<dbReference type="GeneID" id="87872698"/>
<protein>
    <submittedName>
        <fullName evidence="2">Heterokaryon incompatibility protein-domain-containing protein</fullName>
    </submittedName>
</protein>